<gene>
    <name evidence="1" type="ORF">SAMN05421882_104413</name>
</gene>
<evidence type="ECO:0000313" key="2">
    <source>
        <dbReference type="Proteomes" id="UP000183454"/>
    </source>
</evidence>
<protein>
    <submittedName>
        <fullName evidence="1">Uncharacterized protein</fullName>
    </submittedName>
</protein>
<proteinExistence type="predicted"/>
<dbReference type="EMBL" id="FNNH01000044">
    <property type="protein sequence ID" value="SDW97746.1"/>
    <property type="molecule type" value="Genomic_DNA"/>
</dbReference>
<name>A0A1H2XXZ7_9PROT</name>
<dbReference type="Proteomes" id="UP000183454">
    <property type="component" value="Unassembled WGS sequence"/>
</dbReference>
<sequence>MLAIFYLDIKIGYSNQFNKNKFQQIKLEVIYMKQCMKPFILSACSLALLGSTHFASADTAGDAETLLNWAENTYREFFPSHQATQSIEPWLFRHYPEVGIYAGVNKTDNGVYVLGGPWGNNPTFIDNLPNMINHIANSGGNGSIPACNTANIPDGLFYTQSGNVVNVTTNGQCIPLSTNSNLCEPPRQAVATGISLLTTSNGTPPDIKGITMSIPGIPNPFQSLASDFSNIKHCTINAPAESANLIINSDVCYDMTSAFEGQFGSIPGMTITPPITMAIKNTVTSQTVADCFATDASSISDAFTNEVWVKQNGSFIKVNN</sequence>
<evidence type="ECO:0000313" key="1">
    <source>
        <dbReference type="EMBL" id="SDW97746.1"/>
    </source>
</evidence>
<accession>A0A1H2XXZ7</accession>
<organism evidence="1 2">
    <name type="scientific">Nitrosomonas communis</name>
    <dbReference type="NCBI Taxonomy" id="44574"/>
    <lineage>
        <taxon>Bacteria</taxon>
        <taxon>Pseudomonadati</taxon>
        <taxon>Pseudomonadota</taxon>
        <taxon>Betaproteobacteria</taxon>
        <taxon>Nitrosomonadales</taxon>
        <taxon>Nitrosomonadaceae</taxon>
        <taxon>Nitrosomonas</taxon>
    </lineage>
</organism>
<reference evidence="1 2" key="1">
    <citation type="submission" date="2016-10" db="EMBL/GenBank/DDBJ databases">
        <authorList>
            <person name="de Groot N.N."/>
        </authorList>
    </citation>
    <scope>NUCLEOTIDE SEQUENCE [LARGE SCALE GENOMIC DNA]</scope>
    <source>
        <strain evidence="1 2">Nm110</strain>
    </source>
</reference>
<dbReference type="AlphaFoldDB" id="A0A1H2XXZ7"/>